<dbReference type="PANTHER" id="PTHR30483:SF6">
    <property type="entry name" value="PERIPLASMIC BINDING PROTEIN OF ABC TRANSPORTER FOR NATURAL AMINO ACIDS"/>
    <property type="match status" value="1"/>
</dbReference>
<protein>
    <submittedName>
        <fullName evidence="4">Branched-chain amino acid transport system substrate-binding protein</fullName>
    </submittedName>
</protein>
<dbReference type="InterPro" id="IPR028082">
    <property type="entry name" value="Peripla_BP_I"/>
</dbReference>
<organism evidence="4 5">
    <name type="scientific">Desulfomicrobium norvegicum (strain DSM 1741 / NCIMB 8310)</name>
    <name type="common">Desulfovibrio baculatus (strain Norway 4)</name>
    <name type="synonym">Desulfovibrio desulfuricans (strain Norway 4)</name>
    <dbReference type="NCBI Taxonomy" id="52561"/>
    <lineage>
        <taxon>Bacteria</taxon>
        <taxon>Pseudomonadati</taxon>
        <taxon>Thermodesulfobacteriota</taxon>
        <taxon>Desulfovibrionia</taxon>
        <taxon>Desulfovibrionales</taxon>
        <taxon>Desulfomicrobiaceae</taxon>
        <taxon>Desulfomicrobium</taxon>
    </lineage>
</organism>
<accession>A0A8G2C3P2</accession>
<proteinExistence type="inferred from homology"/>
<dbReference type="Pfam" id="PF13458">
    <property type="entry name" value="Peripla_BP_6"/>
    <property type="match status" value="1"/>
</dbReference>
<evidence type="ECO:0000256" key="2">
    <source>
        <dbReference type="ARBA" id="ARBA00022729"/>
    </source>
</evidence>
<keyword evidence="2" id="KW-0732">Signal</keyword>
<sequence length="409" mass="43562">MMISVRKNGLFSFMFSEVCFIDACPGAKAFMIGAMSVAVLLLWMSAVCHAQPVEPIRIGSIFAKTGPGAEENSPNYRMVTLAAGQINAAGGLLGRPVEVIEFDTGSTALGARQAAEAAVKAKVSAVIGPSWSSQAMAMGPVLQQAGIPMLGATTTASEVTEIGDYIFRVCYTDSLQAKALAAFAYDDLKARSAIVVTIAGDVYSEGLSSGFIERFTARGGKVESQLRYLQNAMNFDEQVRVIGEKSPDLILVAGFTRDSGLFLKQARSAGLDMPVLGGDGWTALEHYPYLDPAKGENYYVSHWHPDSGSEGGQKFLALLYQEFGPNALQMIDAGNANAYDAMGLVADAILRAEGDSPAAIRDALAATEKYPGVTGLITFKNSRDPQKSLVVLRITPDKVEFVKSVDADR</sequence>
<dbReference type="AlphaFoldDB" id="A0A8G2C3P2"/>
<dbReference type="OrthoDB" id="9772589at2"/>
<evidence type="ECO:0000259" key="3">
    <source>
        <dbReference type="Pfam" id="PF13458"/>
    </source>
</evidence>
<gene>
    <name evidence="4" type="ORF">SAMN05421830_107114</name>
</gene>
<dbReference type="Gene3D" id="3.40.50.2300">
    <property type="match status" value="2"/>
</dbReference>
<dbReference type="Proteomes" id="UP000199581">
    <property type="component" value="Unassembled WGS sequence"/>
</dbReference>
<comment type="caution">
    <text evidence="4">The sequence shown here is derived from an EMBL/GenBank/DDBJ whole genome shotgun (WGS) entry which is preliminary data.</text>
</comment>
<comment type="similarity">
    <text evidence="1">Belongs to the leucine-binding protein family.</text>
</comment>
<dbReference type="SUPFAM" id="SSF53822">
    <property type="entry name" value="Periplasmic binding protein-like I"/>
    <property type="match status" value="1"/>
</dbReference>
<dbReference type="RefSeq" id="WP_092192552.1">
    <property type="nucleotide sequence ID" value="NZ_FOTO01000007.1"/>
</dbReference>
<reference evidence="4 5" key="1">
    <citation type="submission" date="2016-10" db="EMBL/GenBank/DDBJ databases">
        <authorList>
            <person name="Varghese N."/>
            <person name="Submissions S."/>
        </authorList>
    </citation>
    <scope>NUCLEOTIDE SEQUENCE [LARGE SCALE GENOMIC DNA]</scope>
    <source>
        <strain evidence="4 5">DSM 1741</strain>
    </source>
</reference>
<dbReference type="PANTHER" id="PTHR30483">
    <property type="entry name" value="LEUCINE-SPECIFIC-BINDING PROTEIN"/>
    <property type="match status" value="1"/>
</dbReference>
<dbReference type="CDD" id="cd06347">
    <property type="entry name" value="PBP1_ABC_LivK_ligand_binding-like"/>
    <property type="match status" value="1"/>
</dbReference>
<dbReference type="InterPro" id="IPR028081">
    <property type="entry name" value="Leu-bd"/>
</dbReference>
<dbReference type="EMBL" id="FOTO01000007">
    <property type="protein sequence ID" value="SFL84064.1"/>
    <property type="molecule type" value="Genomic_DNA"/>
</dbReference>
<name>A0A8G2C3P2_DESNO</name>
<evidence type="ECO:0000313" key="4">
    <source>
        <dbReference type="EMBL" id="SFL84064.1"/>
    </source>
</evidence>
<evidence type="ECO:0000256" key="1">
    <source>
        <dbReference type="ARBA" id="ARBA00010062"/>
    </source>
</evidence>
<dbReference type="InterPro" id="IPR051010">
    <property type="entry name" value="BCAA_transport"/>
</dbReference>
<feature type="domain" description="Leucine-binding protein" evidence="3">
    <location>
        <begin position="55"/>
        <end position="394"/>
    </location>
</feature>
<evidence type="ECO:0000313" key="5">
    <source>
        <dbReference type="Proteomes" id="UP000199581"/>
    </source>
</evidence>
<keyword evidence="5" id="KW-1185">Reference proteome</keyword>